<proteinExistence type="predicted"/>
<evidence type="ECO:0000313" key="1">
    <source>
        <dbReference type="EMBL" id="DAE91926.1"/>
    </source>
</evidence>
<dbReference type="EMBL" id="BK057791">
    <property type="protein sequence ID" value="DAE91926.1"/>
    <property type="molecule type" value="Genomic_DNA"/>
</dbReference>
<reference evidence="1" key="1">
    <citation type="journal article" date="2021" name="Proc. Natl. Acad. Sci. U.S.A.">
        <title>A Catalog of Tens of Thousands of Viruses from Human Metagenomes Reveals Hidden Associations with Chronic Diseases.</title>
        <authorList>
            <person name="Tisza M.J."/>
            <person name="Buck C.B."/>
        </authorList>
    </citation>
    <scope>NUCLEOTIDE SEQUENCE</scope>
    <source>
        <strain evidence="1">CtwNf2</strain>
    </source>
</reference>
<sequence length="92" mass="10458">MTSKKLKAILEAANPGEKIKVEKVDMYSRIGGHDVRFTVKVGFYYYRIVGNPTLKALVADMVKNTVDGKLQLKDVQFNRVDKYINVPVELLK</sequence>
<protein>
    <submittedName>
        <fullName evidence="1">Uncharacterized protein</fullName>
    </submittedName>
</protein>
<name>A0A8S5RR40_9CAUD</name>
<organism evidence="1">
    <name type="scientific">Siphoviridae sp. ctwNf2</name>
    <dbReference type="NCBI Taxonomy" id="2827597"/>
    <lineage>
        <taxon>Viruses</taxon>
        <taxon>Duplodnaviria</taxon>
        <taxon>Heunggongvirae</taxon>
        <taxon>Uroviricota</taxon>
        <taxon>Caudoviricetes</taxon>
    </lineage>
</organism>
<accession>A0A8S5RR40</accession>